<sequence>MKYYVAIYVDELLEDEMLKHVDFSLLFEAKFSQISKQIDFTHAFLGLTKGKSPDELDKADETLRQEYLKNKEWDKIDQKWYEAKEPNEFNDGFWGILGNYFFV</sequence>
<dbReference type="EMBL" id="AAMOXJ010000035">
    <property type="protein sequence ID" value="EDJ6169757.1"/>
    <property type="molecule type" value="Genomic_DNA"/>
</dbReference>
<evidence type="ECO:0000313" key="2">
    <source>
        <dbReference type="Proteomes" id="UP000482054"/>
    </source>
</evidence>
<dbReference type="AlphaFoldDB" id="A0A3I3ZPV5"/>
<name>A0A3I3ZPV5_CAMJU</name>
<reference evidence="1 2" key="1">
    <citation type="submission" date="2019-10" db="EMBL/GenBank/DDBJ databases">
        <authorList>
            <consortium name="PulseNet: The National Subtyping Network for Foodborne Disease Surveillance"/>
            <person name="Tarr C.L."/>
            <person name="Trees E."/>
            <person name="Katz L.S."/>
            <person name="Carleton-Romer H.A."/>
            <person name="Stroika S."/>
            <person name="Kucerova Z."/>
            <person name="Roache K.F."/>
            <person name="Sabol A.L."/>
            <person name="Besser J."/>
            <person name="Gerner-Smidt P."/>
        </authorList>
    </citation>
    <scope>NUCLEOTIDE SEQUENCE [LARGE SCALE GENOMIC DNA]</scope>
    <source>
        <strain evidence="1 2">PNUSAC012955</strain>
    </source>
</reference>
<dbReference type="Proteomes" id="UP000482054">
    <property type="component" value="Unassembled WGS sequence"/>
</dbReference>
<evidence type="ECO:0000313" key="1">
    <source>
        <dbReference type="EMBL" id="EDJ6169757.1"/>
    </source>
</evidence>
<gene>
    <name evidence="1" type="ORF">GFF90_09315</name>
</gene>
<organism evidence="1 2">
    <name type="scientific">Campylobacter jejuni</name>
    <dbReference type="NCBI Taxonomy" id="197"/>
    <lineage>
        <taxon>Bacteria</taxon>
        <taxon>Pseudomonadati</taxon>
        <taxon>Campylobacterota</taxon>
        <taxon>Epsilonproteobacteria</taxon>
        <taxon>Campylobacterales</taxon>
        <taxon>Campylobacteraceae</taxon>
        <taxon>Campylobacter</taxon>
    </lineage>
</organism>
<protein>
    <submittedName>
        <fullName evidence="1">Uncharacterized protein</fullName>
    </submittedName>
</protein>
<accession>A0A3I3ZPV5</accession>
<comment type="caution">
    <text evidence="1">The sequence shown here is derived from an EMBL/GenBank/DDBJ whole genome shotgun (WGS) entry which is preliminary data.</text>
</comment>
<proteinExistence type="predicted"/>